<dbReference type="AlphaFoldDB" id="A0AA38WQR1"/>
<reference evidence="1" key="1">
    <citation type="submission" date="2023-03" db="EMBL/GenBank/DDBJ databases">
        <title>Chromosome-scale reference genome and RAD-based genetic map of yellow starthistle (Centaurea solstitialis) reveal putative structural variation and QTLs associated with invader traits.</title>
        <authorList>
            <person name="Reatini B."/>
            <person name="Cang F.A."/>
            <person name="Jiang Q."/>
            <person name="Mckibben M.T.W."/>
            <person name="Barker M.S."/>
            <person name="Rieseberg L.H."/>
            <person name="Dlugosch K.M."/>
        </authorList>
    </citation>
    <scope>NUCLEOTIDE SEQUENCE</scope>
    <source>
        <strain evidence="1">CAN-66</strain>
        <tissue evidence="1">Leaf</tissue>
    </source>
</reference>
<keyword evidence="2" id="KW-1185">Reference proteome</keyword>
<name>A0AA38WQR1_9ASTR</name>
<dbReference type="EMBL" id="JARYMX010000003">
    <property type="protein sequence ID" value="KAJ9559024.1"/>
    <property type="molecule type" value="Genomic_DNA"/>
</dbReference>
<proteinExistence type="predicted"/>
<evidence type="ECO:0000313" key="1">
    <source>
        <dbReference type="EMBL" id="KAJ9559024.1"/>
    </source>
</evidence>
<dbReference type="Proteomes" id="UP001172457">
    <property type="component" value="Chromosome 3"/>
</dbReference>
<accession>A0AA38WQR1</accession>
<protein>
    <submittedName>
        <fullName evidence="1">Uncharacterized protein</fullName>
    </submittedName>
</protein>
<evidence type="ECO:0000313" key="2">
    <source>
        <dbReference type="Proteomes" id="UP001172457"/>
    </source>
</evidence>
<organism evidence="1 2">
    <name type="scientific">Centaurea solstitialis</name>
    <name type="common">yellow star-thistle</name>
    <dbReference type="NCBI Taxonomy" id="347529"/>
    <lineage>
        <taxon>Eukaryota</taxon>
        <taxon>Viridiplantae</taxon>
        <taxon>Streptophyta</taxon>
        <taxon>Embryophyta</taxon>
        <taxon>Tracheophyta</taxon>
        <taxon>Spermatophyta</taxon>
        <taxon>Magnoliopsida</taxon>
        <taxon>eudicotyledons</taxon>
        <taxon>Gunneridae</taxon>
        <taxon>Pentapetalae</taxon>
        <taxon>asterids</taxon>
        <taxon>campanulids</taxon>
        <taxon>Asterales</taxon>
        <taxon>Asteraceae</taxon>
        <taxon>Carduoideae</taxon>
        <taxon>Cardueae</taxon>
        <taxon>Centaureinae</taxon>
        <taxon>Centaurea</taxon>
    </lineage>
</organism>
<comment type="caution">
    <text evidence="1">The sequence shown here is derived from an EMBL/GenBank/DDBJ whole genome shotgun (WGS) entry which is preliminary data.</text>
</comment>
<sequence>MVCVLFQGRVGNGKYGWLTVKDRCRSEWLLFQDRLANAEKDYFKKMEGGPNSTTLDWLKVFVSGFAFARLKVFVSQPVTPPPLRRLFRPSGHLLRRPPFFRPPLPSFPTPFPVTFPTTIFSYDFPATTIFSYDFPATTIFSYDFPATTIFSYDFPATTSFSYDFPATTIFSGDFPTTTIFSGNDADDFGQCTTADGGCRRWRLFMLKVSPEKDGFLLKVAGEDRFLPEKVSPEKISPEKLTRWPE</sequence>
<gene>
    <name evidence="1" type="ORF">OSB04_013638</name>
</gene>